<dbReference type="InterPro" id="IPR027796">
    <property type="entry name" value="OTT_1508_deam-like"/>
</dbReference>
<dbReference type="Pfam" id="PF14441">
    <property type="entry name" value="OTT_1508_deam"/>
    <property type="match status" value="1"/>
</dbReference>
<comment type="caution">
    <text evidence="1">The sequence shown here is derived from an EMBL/GenBank/DDBJ whole genome shotgun (WGS) entry which is preliminary data.</text>
</comment>
<keyword evidence="2" id="KW-1185">Reference proteome</keyword>
<evidence type="ECO:0000313" key="1">
    <source>
        <dbReference type="EMBL" id="KAJ5556628.1"/>
    </source>
</evidence>
<dbReference type="Proteomes" id="UP001220324">
    <property type="component" value="Unassembled WGS sequence"/>
</dbReference>
<reference evidence="1 2" key="1">
    <citation type="journal article" date="2023" name="IMA Fungus">
        <title>Comparative genomic study of the Penicillium genus elucidates a diverse pangenome and 15 lateral gene transfer events.</title>
        <authorList>
            <person name="Petersen C."/>
            <person name="Sorensen T."/>
            <person name="Nielsen M.R."/>
            <person name="Sondergaard T.E."/>
            <person name="Sorensen J.L."/>
            <person name="Fitzpatrick D.A."/>
            <person name="Frisvad J.C."/>
            <person name="Nielsen K.L."/>
        </authorList>
    </citation>
    <scope>NUCLEOTIDE SEQUENCE [LARGE SCALE GENOMIC DNA]</scope>
    <source>
        <strain evidence="1 2">IBT 35679</strain>
    </source>
</reference>
<accession>A0AAD6D603</accession>
<protein>
    <submittedName>
        <fullName evidence="1">Uncharacterized protein</fullName>
    </submittedName>
</protein>
<organism evidence="1 2">
    <name type="scientific">Penicillium frequentans</name>
    <dbReference type="NCBI Taxonomy" id="3151616"/>
    <lineage>
        <taxon>Eukaryota</taxon>
        <taxon>Fungi</taxon>
        <taxon>Dikarya</taxon>
        <taxon>Ascomycota</taxon>
        <taxon>Pezizomycotina</taxon>
        <taxon>Eurotiomycetes</taxon>
        <taxon>Eurotiomycetidae</taxon>
        <taxon>Eurotiales</taxon>
        <taxon>Aspergillaceae</taxon>
        <taxon>Penicillium</taxon>
    </lineage>
</organism>
<evidence type="ECO:0000313" key="2">
    <source>
        <dbReference type="Proteomes" id="UP001220324"/>
    </source>
</evidence>
<sequence length="564" mass="64093">MQVVPSQNLLPSQKFYQAVQNLRRLTDQPSHEESYRINSPSQSTKYILKAEDEMQLADNVAFLAHSQEGVENVTAVTLRENAHGLVICLASNHTPPSTTISELSEVMALVSEYASTGRKRDEFLDKIFDKVVDLRFDRILGRIRPPWLPQPTHYSKPRPFLLSQVQEFVAEISVLSKRKQAFQSLLVPMHQLVTSLSHFKESLPHDVNRKHQKNVIRCCAELASVDGVGLLEEHLGRLQAPPRVRGRNEVRQIDKLARYYFACRDFIKIARRPNYRKLFDNITIETLEAFEGRRPKGSLTLCFVHAEMQQIVHYIYNPHEPSPRFIGCSKAACYLCDMFIKKHGSYRISHAHRRLYEKWTLPDLDYSSSAEAQRLPAVLKSMMEDIAVVIERLQSRRSVPKKYVAESKAFLPLTSGSTPSITSISNMQSNSSTLAPSNLEPRYNIQRASNSVSRDDHGGLADNALSIFLGKDDLPFSYNIKNIEQELLVQIDAIFLVFDFDTTGRFLISQTTSPLQLENTIDICHLPTSSETRLVQGADSTNLQLCLRHTSGFSVIIDFFKDVD</sequence>
<gene>
    <name evidence="1" type="ORF">N7494_000543</name>
</gene>
<name>A0AAD6D603_9EURO</name>
<dbReference type="EMBL" id="JAQIZZ010000001">
    <property type="protein sequence ID" value="KAJ5556628.1"/>
    <property type="molecule type" value="Genomic_DNA"/>
</dbReference>
<dbReference type="AlphaFoldDB" id="A0AAD6D603"/>
<proteinExistence type="predicted"/>